<dbReference type="Pfam" id="PF00656">
    <property type="entry name" value="Peptidase_C14"/>
    <property type="match status" value="1"/>
</dbReference>
<name>A0A5Q2FCF1_9ACTN</name>
<evidence type="ECO:0000313" key="4">
    <source>
        <dbReference type="Proteomes" id="UP000386847"/>
    </source>
</evidence>
<dbReference type="GO" id="GO:0006508">
    <property type="term" value="P:proteolysis"/>
    <property type="evidence" value="ECO:0007669"/>
    <property type="project" value="InterPro"/>
</dbReference>
<organism evidence="3 4">
    <name type="scientific">Raineyella fluvialis</name>
    <dbReference type="NCBI Taxonomy" id="2662261"/>
    <lineage>
        <taxon>Bacteria</taxon>
        <taxon>Bacillati</taxon>
        <taxon>Actinomycetota</taxon>
        <taxon>Actinomycetes</taxon>
        <taxon>Propionibacteriales</taxon>
        <taxon>Propionibacteriaceae</taxon>
        <taxon>Raineyella</taxon>
    </lineage>
</organism>
<protein>
    <recommendedName>
        <fullName evidence="2">Peptidase C14 caspase domain-containing protein</fullName>
    </recommendedName>
</protein>
<evidence type="ECO:0000313" key="3">
    <source>
        <dbReference type="EMBL" id="QGF24071.1"/>
    </source>
</evidence>
<keyword evidence="1" id="KW-0472">Membrane</keyword>
<dbReference type="KEGG" id="rain:Rai3103_10695"/>
<dbReference type="AlphaFoldDB" id="A0A5Q2FCF1"/>
<dbReference type="PANTHER" id="PTHR22576">
    <property type="entry name" value="MUCOSA ASSOCIATED LYMPHOID TISSUE LYMPHOMA TRANSLOCATION PROTEIN 1/PARACASPASE"/>
    <property type="match status" value="1"/>
</dbReference>
<dbReference type="RefSeq" id="WP_153572600.1">
    <property type="nucleotide sequence ID" value="NZ_CP045725.1"/>
</dbReference>
<feature type="domain" description="Peptidase C14 caspase" evidence="2">
    <location>
        <begin position="18"/>
        <end position="247"/>
    </location>
</feature>
<dbReference type="PANTHER" id="PTHR22576:SF37">
    <property type="entry name" value="MUCOSA-ASSOCIATED LYMPHOID TISSUE LYMPHOMA TRANSLOCATION PROTEIN 1"/>
    <property type="match status" value="1"/>
</dbReference>
<keyword evidence="1" id="KW-0812">Transmembrane</keyword>
<evidence type="ECO:0000256" key="1">
    <source>
        <dbReference type="SAM" id="Phobius"/>
    </source>
</evidence>
<reference evidence="3 4" key="1">
    <citation type="submission" date="2019-10" db="EMBL/GenBank/DDBJ databases">
        <title>Genomic analysis of Raineyella sp. CBA3103.</title>
        <authorList>
            <person name="Roh S.W."/>
        </authorList>
    </citation>
    <scope>NUCLEOTIDE SEQUENCE [LARGE SCALE GENOMIC DNA]</scope>
    <source>
        <strain evidence="3 4">CBA3103</strain>
    </source>
</reference>
<dbReference type="SUPFAM" id="SSF52129">
    <property type="entry name" value="Caspase-like"/>
    <property type="match status" value="1"/>
</dbReference>
<dbReference type="Proteomes" id="UP000386847">
    <property type="component" value="Chromosome"/>
</dbReference>
<sequence>MTAARVTIPSPALPAGARSALVVATTTYQDPQLGRLRAPATDAADLAAVLADPTIGGFQVTTVMDRPAQDVRVAVEDFLANRGPDELVVVYLSCHGVIDAHRRLYFAATDTVRTRLASTGVDSQWVNERMDDCRARRQVLVLDCCFSGAFARAAKGEEALGLDQLAQSGRGRAVLTASNDREYSFESTADARAASAEPSPGSVFTAALVAGLRDGGADADGDGFISVDEAYGYAYGRVRASGAAQTPQRWLSGGEGEILLARNPAGRTISPAPVPDALRTALDSPLPDVREAAVHTLGRWLTSGEPAQTLAATRELAAVADNDIPRIAAVARAALGAEAGAERTGTSPPATTSVRKHPHLAIPAGRRKRIIGAVAIVLVVGVVLATVLLRGGFLGTGSKHSSVGAAQILVPSMLTVDDVRQLDTRTVWTSTLSQDWIGSDTPAPVCLAFSDPSLPTPQAAAVRRFQGGPDQDSYVLDVAMQFASDTEAASTADVLLRHMGACDQPGALLERGWNVTGAGDAAAGVSAIIQDKSPVHHTVQVGRTGKVLHILDASQPSVSPDGGRIVGLLAAVIGRACAPAAGTCPDNPSASPGVPPRTALDPQFLAPGDLPRITATTGRWAGTDVSTSFPFFGSQCEGKNLATVPGPQDRRHRSYLLKDDAAAPQGGFGVDEYILAFPDSKGADALAKDVGASIDGCATSIPTAKVEKGDTIDLKAGNATLSGRTWTVTQQVDPNARQKYRLALVQLDRNVVYLLAPTGSSFDFSDAQWKAVAVRAGERVTNEG</sequence>
<dbReference type="InterPro" id="IPR052039">
    <property type="entry name" value="Caspase-related_regulators"/>
</dbReference>
<evidence type="ECO:0000259" key="2">
    <source>
        <dbReference type="Pfam" id="PF00656"/>
    </source>
</evidence>
<dbReference type="GO" id="GO:0004197">
    <property type="term" value="F:cysteine-type endopeptidase activity"/>
    <property type="evidence" value="ECO:0007669"/>
    <property type="project" value="InterPro"/>
</dbReference>
<dbReference type="NCBIfam" id="NF047832">
    <property type="entry name" value="caspase_w_EACC1"/>
    <property type="match status" value="1"/>
</dbReference>
<keyword evidence="4" id="KW-1185">Reference proteome</keyword>
<accession>A0A5Q2FCF1</accession>
<dbReference type="InterPro" id="IPR011600">
    <property type="entry name" value="Pept_C14_caspase"/>
</dbReference>
<gene>
    <name evidence="3" type="ORF">Rai3103_10695</name>
</gene>
<proteinExistence type="predicted"/>
<dbReference type="EMBL" id="CP045725">
    <property type="protein sequence ID" value="QGF24071.1"/>
    <property type="molecule type" value="Genomic_DNA"/>
</dbReference>
<keyword evidence="1" id="KW-1133">Transmembrane helix</keyword>
<dbReference type="InterPro" id="IPR029030">
    <property type="entry name" value="Caspase-like_dom_sf"/>
</dbReference>
<dbReference type="Gene3D" id="3.40.50.1460">
    <property type="match status" value="1"/>
</dbReference>
<feature type="transmembrane region" description="Helical" evidence="1">
    <location>
        <begin position="370"/>
        <end position="389"/>
    </location>
</feature>